<keyword evidence="2" id="KW-0812">Transmembrane</keyword>
<feature type="domain" description="LicD/FKTN/FKRP nucleotidyltransferase" evidence="7">
    <location>
        <begin position="208"/>
        <end position="246"/>
    </location>
</feature>
<dbReference type="InterPro" id="IPR007074">
    <property type="entry name" value="LicD/FKTN/FKRP_NTP_transf"/>
</dbReference>
<organism evidence="8 9">
    <name type="scientific">Amylocarpus encephaloides</name>
    <dbReference type="NCBI Taxonomy" id="45428"/>
    <lineage>
        <taxon>Eukaryota</taxon>
        <taxon>Fungi</taxon>
        <taxon>Dikarya</taxon>
        <taxon>Ascomycota</taxon>
        <taxon>Pezizomycotina</taxon>
        <taxon>Leotiomycetes</taxon>
        <taxon>Helotiales</taxon>
        <taxon>Helotiales incertae sedis</taxon>
        <taxon>Amylocarpus</taxon>
    </lineage>
</organism>
<dbReference type="GO" id="GO:0016740">
    <property type="term" value="F:transferase activity"/>
    <property type="evidence" value="ECO:0007669"/>
    <property type="project" value="UniProtKB-KW"/>
</dbReference>
<evidence type="ECO:0000256" key="5">
    <source>
        <dbReference type="SAM" id="MobiDB-lite"/>
    </source>
</evidence>
<evidence type="ECO:0000256" key="4">
    <source>
        <dbReference type="ARBA" id="ARBA00023136"/>
    </source>
</evidence>
<dbReference type="Pfam" id="PF04991">
    <property type="entry name" value="LicD"/>
    <property type="match status" value="2"/>
</dbReference>
<evidence type="ECO:0000313" key="9">
    <source>
        <dbReference type="Proteomes" id="UP000824998"/>
    </source>
</evidence>
<dbReference type="PANTHER" id="PTHR15407">
    <property type="entry name" value="FUKUTIN-RELATED"/>
    <property type="match status" value="1"/>
</dbReference>
<feature type="region of interest" description="Disordered" evidence="5">
    <location>
        <begin position="278"/>
        <end position="313"/>
    </location>
</feature>
<feature type="signal peptide" evidence="6">
    <location>
        <begin position="1"/>
        <end position="18"/>
    </location>
</feature>
<feature type="domain" description="LicD/FKTN/FKRP nucleotidyltransferase" evidence="7">
    <location>
        <begin position="89"/>
        <end position="196"/>
    </location>
</feature>
<evidence type="ECO:0000256" key="6">
    <source>
        <dbReference type="SAM" id="SignalP"/>
    </source>
</evidence>
<dbReference type="EMBL" id="MU251458">
    <property type="protein sequence ID" value="KAG9234576.1"/>
    <property type="molecule type" value="Genomic_DNA"/>
</dbReference>
<feature type="chain" id="PRO_5040404599" evidence="6">
    <location>
        <begin position="19"/>
        <end position="313"/>
    </location>
</feature>
<feature type="compositionally biased region" description="Basic and acidic residues" evidence="5">
    <location>
        <begin position="278"/>
        <end position="303"/>
    </location>
</feature>
<keyword evidence="9" id="KW-1185">Reference proteome</keyword>
<keyword evidence="8" id="KW-0808">Transferase</keyword>
<reference evidence="8" key="1">
    <citation type="journal article" date="2021" name="IMA Fungus">
        <title>Genomic characterization of three marine fungi, including Emericellopsis atlantica sp. nov. with signatures of a generalist lifestyle and marine biomass degradation.</title>
        <authorList>
            <person name="Hagestad O.C."/>
            <person name="Hou L."/>
            <person name="Andersen J.H."/>
            <person name="Hansen E.H."/>
            <person name="Altermark B."/>
            <person name="Li C."/>
            <person name="Kuhnert E."/>
            <person name="Cox R.J."/>
            <person name="Crous P.W."/>
            <person name="Spatafora J.W."/>
            <person name="Lail K."/>
            <person name="Amirebrahimi M."/>
            <person name="Lipzen A."/>
            <person name="Pangilinan J."/>
            <person name="Andreopoulos W."/>
            <person name="Hayes R.D."/>
            <person name="Ng V."/>
            <person name="Grigoriev I.V."/>
            <person name="Jackson S.A."/>
            <person name="Sutton T.D.S."/>
            <person name="Dobson A.D.W."/>
            <person name="Rama T."/>
        </authorList>
    </citation>
    <scope>NUCLEOTIDE SEQUENCE</scope>
    <source>
        <strain evidence="8">TRa018bII</strain>
    </source>
</reference>
<evidence type="ECO:0000256" key="2">
    <source>
        <dbReference type="ARBA" id="ARBA00022692"/>
    </source>
</evidence>
<dbReference type="GO" id="GO:0009100">
    <property type="term" value="P:glycoprotein metabolic process"/>
    <property type="evidence" value="ECO:0007669"/>
    <property type="project" value="UniProtKB-ARBA"/>
</dbReference>
<keyword evidence="6" id="KW-0732">Signal</keyword>
<gene>
    <name evidence="8" type="ORF">BJ875DRAFT_504602</name>
</gene>
<dbReference type="Proteomes" id="UP000824998">
    <property type="component" value="Unassembled WGS sequence"/>
</dbReference>
<dbReference type="InterPro" id="IPR009644">
    <property type="entry name" value="FKTN/MNN4/W02B3.4-1"/>
</dbReference>
<dbReference type="OrthoDB" id="444255at2759"/>
<dbReference type="PANTHER" id="PTHR15407:SF28">
    <property type="entry name" value="RIBITOL-5-PHOSPHATE TRANSFERASE FKTN"/>
    <property type="match status" value="1"/>
</dbReference>
<dbReference type="GO" id="GO:0016020">
    <property type="term" value="C:membrane"/>
    <property type="evidence" value="ECO:0007669"/>
    <property type="project" value="UniProtKB-SubCell"/>
</dbReference>
<dbReference type="AlphaFoldDB" id="A0A9P7YJ71"/>
<sequence length="313" mass="35913">MKLSFLSLGAPLLPSILAAPTTSDNVEKRSPEPGQSQQEWVDTKYFHEPGAGDDWGHYDIRYFKGTPVSYEERGDTLTHLIRSYLNIFREKNIETWIAHGTLLGWWWNGRIMPWDWDLDTQVSSATLTWMGQNLNMTLHSYTDTLAGGPTTTHEYLLDVNPNSADRLRGDGQNVIDARWIDTRNGLFIDITGLAETNPSMQPGIWSCKNLHRYHTKDIYPLRETEFEGVPALVPYSLDRVLTQEYHQKAFTKTEHEGHRSDSSPEKAILQEVQVSRVRENKGPARQDVELQTREDGEHREHPLDNQLNGTHHL</sequence>
<keyword evidence="4" id="KW-0472">Membrane</keyword>
<evidence type="ECO:0000256" key="1">
    <source>
        <dbReference type="ARBA" id="ARBA00004167"/>
    </source>
</evidence>
<keyword evidence="3" id="KW-1133">Transmembrane helix</keyword>
<proteinExistence type="predicted"/>
<comment type="subcellular location">
    <subcellularLocation>
        <location evidence="1">Membrane</location>
        <topology evidence="1">Single-pass membrane protein</topology>
    </subcellularLocation>
</comment>
<accession>A0A9P7YJ71</accession>
<evidence type="ECO:0000259" key="7">
    <source>
        <dbReference type="Pfam" id="PF04991"/>
    </source>
</evidence>
<comment type="caution">
    <text evidence="8">The sequence shown here is derived from an EMBL/GenBank/DDBJ whole genome shotgun (WGS) entry which is preliminary data.</text>
</comment>
<evidence type="ECO:0000313" key="8">
    <source>
        <dbReference type="EMBL" id="KAG9234576.1"/>
    </source>
</evidence>
<protein>
    <submittedName>
        <fullName evidence="8">Mannosylphosphate transferase</fullName>
    </submittedName>
</protein>
<name>A0A9P7YJ71_9HELO</name>
<evidence type="ECO:0000256" key="3">
    <source>
        <dbReference type="ARBA" id="ARBA00022989"/>
    </source>
</evidence>